<dbReference type="Proteomes" id="UP001153365">
    <property type="component" value="Unassembled WGS sequence"/>
</dbReference>
<organism evidence="1 2">
    <name type="scientific">Phakopsora pachyrhizi</name>
    <name type="common">Asian soybean rust disease fungus</name>
    <dbReference type="NCBI Taxonomy" id="170000"/>
    <lineage>
        <taxon>Eukaryota</taxon>
        <taxon>Fungi</taxon>
        <taxon>Dikarya</taxon>
        <taxon>Basidiomycota</taxon>
        <taxon>Pucciniomycotina</taxon>
        <taxon>Pucciniomycetes</taxon>
        <taxon>Pucciniales</taxon>
        <taxon>Phakopsoraceae</taxon>
        <taxon>Phakopsora</taxon>
    </lineage>
</organism>
<proteinExistence type="predicted"/>
<keyword evidence="2" id="KW-1185">Reference proteome</keyword>
<protein>
    <submittedName>
        <fullName evidence="1">Expressed protein</fullName>
    </submittedName>
</protein>
<comment type="caution">
    <text evidence="1">The sequence shown here is derived from an EMBL/GenBank/DDBJ whole genome shotgun (WGS) entry which is preliminary data.</text>
</comment>
<gene>
    <name evidence="1" type="ORF">PPACK8108_LOCUS10544</name>
</gene>
<sequence>MKMLPIVSGFENTWDFFDRKVVLDLLASELQHSFSERFLDDEFLKSTFKNAKSYSGLLFSMSKMHFLNFLSTITYKTIYNILREKLLIQAGSKKEEIHNRKRLVEDLLKIKILPNIRSTEDSNEGRRTYITLFYVLQYLIFKGKTEIKFERFEGKKLYKLLEIILFYINRNFKRSQFSRIMSRYRRESKPFTEGLNEVEKQSAIYKLSQDVQTLCYCFSGDTENFEVFMYYLSRDTSSRDHHYQSEAVSFKRPA</sequence>
<name>A0AAV0B0J8_PHAPC</name>
<accession>A0AAV0B0J8</accession>
<evidence type="ECO:0000313" key="1">
    <source>
        <dbReference type="EMBL" id="CAH7675530.1"/>
    </source>
</evidence>
<dbReference type="AlphaFoldDB" id="A0AAV0B0J8"/>
<dbReference type="EMBL" id="CALTRL010002358">
    <property type="protein sequence ID" value="CAH7675530.1"/>
    <property type="molecule type" value="Genomic_DNA"/>
</dbReference>
<evidence type="ECO:0000313" key="2">
    <source>
        <dbReference type="Proteomes" id="UP001153365"/>
    </source>
</evidence>
<reference evidence="1" key="1">
    <citation type="submission" date="2022-06" db="EMBL/GenBank/DDBJ databases">
        <authorList>
            <consortium name="SYNGENTA / RWTH Aachen University"/>
        </authorList>
    </citation>
    <scope>NUCLEOTIDE SEQUENCE</scope>
</reference>